<reference evidence="2 3" key="1">
    <citation type="submission" date="2020-11" db="EMBL/GenBank/DDBJ databases">
        <title>Arthrobacter antarcticus sp. nov., isolated from Antarctic Soil.</title>
        <authorList>
            <person name="Li J."/>
        </authorList>
    </citation>
    <scope>NUCLEOTIDE SEQUENCE [LARGE SCALE GENOMIC DNA]</scope>
    <source>
        <strain evidence="2 3">Z1-20</strain>
    </source>
</reference>
<name>A0A931CSH6_9MICC</name>
<dbReference type="GO" id="GO:0016020">
    <property type="term" value="C:membrane"/>
    <property type="evidence" value="ECO:0007669"/>
    <property type="project" value="InterPro"/>
</dbReference>
<dbReference type="Proteomes" id="UP000655366">
    <property type="component" value="Unassembled WGS sequence"/>
</dbReference>
<dbReference type="Pfam" id="PF02325">
    <property type="entry name" value="CCB3_YggT"/>
    <property type="match status" value="1"/>
</dbReference>
<evidence type="ECO:0000313" key="2">
    <source>
        <dbReference type="EMBL" id="MBG0741426.1"/>
    </source>
</evidence>
<dbReference type="AlphaFoldDB" id="A0A931CSH6"/>
<sequence>MSIVFALLYLLLFLFFLALMVRLVFDWVQVFARGWRPKSLALVAASGVYSVTDPPLKLLRRWIPPLQLGGMSLDLGFMLLLILVGIAMSLTQAVAV</sequence>
<organism evidence="2 3">
    <name type="scientific">Arthrobacter terrae</name>
    <dbReference type="NCBI Taxonomy" id="2935737"/>
    <lineage>
        <taxon>Bacteria</taxon>
        <taxon>Bacillati</taxon>
        <taxon>Actinomycetota</taxon>
        <taxon>Actinomycetes</taxon>
        <taxon>Micrococcales</taxon>
        <taxon>Micrococcaceae</taxon>
        <taxon>Arthrobacter</taxon>
    </lineage>
</organism>
<proteinExistence type="predicted"/>
<dbReference type="EMBL" id="JADNYM010000030">
    <property type="protein sequence ID" value="MBG0741426.1"/>
    <property type="molecule type" value="Genomic_DNA"/>
</dbReference>
<protein>
    <submittedName>
        <fullName evidence="2">YggT family protein</fullName>
    </submittedName>
</protein>
<accession>A0A931CSH6</accession>
<dbReference type="InterPro" id="IPR003425">
    <property type="entry name" value="CCB3/YggT"/>
</dbReference>
<keyword evidence="3" id="KW-1185">Reference proteome</keyword>
<keyword evidence="1" id="KW-1133">Transmembrane helix</keyword>
<dbReference type="RefSeq" id="WP_196398361.1">
    <property type="nucleotide sequence ID" value="NZ_JADNYM010000030.1"/>
</dbReference>
<evidence type="ECO:0000313" key="3">
    <source>
        <dbReference type="Proteomes" id="UP000655366"/>
    </source>
</evidence>
<gene>
    <name evidence="2" type="ORF">IV500_18850</name>
</gene>
<feature type="transmembrane region" description="Helical" evidence="1">
    <location>
        <begin position="75"/>
        <end position="95"/>
    </location>
</feature>
<comment type="caution">
    <text evidence="2">The sequence shown here is derived from an EMBL/GenBank/DDBJ whole genome shotgun (WGS) entry which is preliminary data.</text>
</comment>
<keyword evidence="1" id="KW-0812">Transmembrane</keyword>
<keyword evidence="1" id="KW-0472">Membrane</keyword>
<evidence type="ECO:0000256" key="1">
    <source>
        <dbReference type="SAM" id="Phobius"/>
    </source>
</evidence>